<feature type="domain" description="Mce/MlaD" evidence="2">
    <location>
        <begin position="39"/>
        <end position="133"/>
    </location>
</feature>
<dbReference type="Proteomes" id="UP000539350">
    <property type="component" value="Unassembled WGS sequence"/>
</dbReference>
<reference evidence="3 4" key="1">
    <citation type="submission" date="2020-07" db="EMBL/GenBank/DDBJ databases">
        <title>Halieaceae bacterium, F7430, whole genome shotgun sequencing project.</title>
        <authorList>
            <person name="Jiang S."/>
            <person name="Liu Z.W."/>
            <person name="Du Z.J."/>
        </authorList>
    </citation>
    <scope>NUCLEOTIDE SEQUENCE [LARGE SCALE GENOMIC DNA]</scope>
    <source>
        <strain evidence="3 4">F7430</strain>
    </source>
</reference>
<dbReference type="InterPro" id="IPR052336">
    <property type="entry name" value="MlaD_Phospholipid_Transporter"/>
</dbReference>
<dbReference type="PANTHER" id="PTHR33371:SF4">
    <property type="entry name" value="INTERMEMBRANE PHOSPHOLIPID TRANSPORT SYSTEM BINDING PROTEIN MLAD"/>
    <property type="match status" value="1"/>
</dbReference>
<name>A0A7W2YJY3_9GAMM</name>
<keyword evidence="1" id="KW-0472">Membrane</keyword>
<dbReference type="PANTHER" id="PTHR33371">
    <property type="entry name" value="INTERMEMBRANE PHOSPHOLIPID TRANSPORT SYSTEM BINDING PROTEIN MLAD-RELATED"/>
    <property type="match status" value="1"/>
</dbReference>
<evidence type="ECO:0000313" key="3">
    <source>
        <dbReference type="EMBL" id="MBA6412773.1"/>
    </source>
</evidence>
<dbReference type="RefSeq" id="WP_182170434.1">
    <property type="nucleotide sequence ID" value="NZ_JACFXU010000013.1"/>
</dbReference>
<dbReference type="EMBL" id="JACFXU010000013">
    <property type="protein sequence ID" value="MBA6412773.1"/>
    <property type="molecule type" value="Genomic_DNA"/>
</dbReference>
<protein>
    <submittedName>
        <fullName evidence="3">MCE family protein</fullName>
    </submittedName>
</protein>
<evidence type="ECO:0000259" key="2">
    <source>
        <dbReference type="Pfam" id="PF02470"/>
    </source>
</evidence>
<comment type="caution">
    <text evidence="3">The sequence shown here is derived from an EMBL/GenBank/DDBJ whole genome shotgun (WGS) entry which is preliminary data.</text>
</comment>
<proteinExistence type="predicted"/>
<evidence type="ECO:0000313" key="4">
    <source>
        <dbReference type="Proteomes" id="UP000539350"/>
    </source>
</evidence>
<keyword evidence="1" id="KW-1133">Transmembrane helix</keyword>
<sequence>MSENSHSVAIGAFIIGALLIIISIAVFIVGSGLGSSKERVVMVFDGSIKGLSVGAPVALRGVQIGQVVDINLILEGDRDNLIMLVTADLDDKNVQRRGNSKDELTEELIARGMRAQLNTQSLLTGLLYVQLDFHPNSPVQLADLDSPYLQVPTIPTELQKLSRQLEEIDAAQVAIDLREIASGLKTIITGDKFQALPGQIESAALSLSQLSEELRASLANSGPKLDLVLDNTAATAATANEQLPRIANMVEQNLEVLAGSMQAFEKTLGEVNNLVREDSPTTYELNKALRELALAGRAMQLLAKTLEEQPEALLRGKSEDSL</sequence>
<gene>
    <name evidence="3" type="ORF">H2508_06555</name>
</gene>
<dbReference type="Pfam" id="PF02470">
    <property type="entry name" value="MlaD"/>
    <property type="match status" value="1"/>
</dbReference>
<organism evidence="3 4">
    <name type="scientific">Sediminihaliea albiluteola</name>
    <dbReference type="NCBI Taxonomy" id="2758564"/>
    <lineage>
        <taxon>Bacteria</taxon>
        <taxon>Pseudomonadati</taxon>
        <taxon>Pseudomonadota</taxon>
        <taxon>Gammaproteobacteria</taxon>
        <taxon>Cellvibrionales</taxon>
        <taxon>Halieaceae</taxon>
        <taxon>Sediminihaliea</taxon>
    </lineage>
</organism>
<keyword evidence="4" id="KW-1185">Reference proteome</keyword>
<accession>A0A7W2YJY3</accession>
<feature type="transmembrane region" description="Helical" evidence="1">
    <location>
        <begin position="6"/>
        <end position="29"/>
    </location>
</feature>
<keyword evidence="1" id="KW-0812">Transmembrane</keyword>
<dbReference type="AlphaFoldDB" id="A0A7W2YJY3"/>
<dbReference type="InterPro" id="IPR003399">
    <property type="entry name" value="Mce/MlaD"/>
</dbReference>
<evidence type="ECO:0000256" key="1">
    <source>
        <dbReference type="SAM" id="Phobius"/>
    </source>
</evidence>